<evidence type="ECO:0000313" key="1">
    <source>
        <dbReference type="EMBL" id="MCW9713686.1"/>
    </source>
</evidence>
<reference evidence="1 2" key="1">
    <citation type="submission" date="2021-11" db="EMBL/GenBank/DDBJ databases">
        <title>Aliifidinibius sp. nov., a new bacterium isolated from saline soil.</title>
        <authorList>
            <person name="Galisteo C."/>
            <person name="De La Haba R."/>
            <person name="Sanchez-Porro C."/>
            <person name="Ventosa A."/>
        </authorList>
    </citation>
    <scope>NUCLEOTIDE SEQUENCE [LARGE SCALE GENOMIC DNA]</scope>
    <source>
        <strain evidence="1 2">KACC 190600</strain>
    </source>
</reference>
<protein>
    <submittedName>
        <fullName evidence="1">Uncharacterized protein</fullName>
    </submittedName>
</protein>
<organism evidence="1 2">
    <name type="scientific">Fodinibius salicampi</name>
    <dbReference type="NCBI Taxonomy" id="1920655"/>
    <lineage>
        <taxon>Bacteria</taxon>
        <taxon>Pseudomonadati</taxon>
        <taxon>Balneolota</taxon>
        <taxon>Balneolia</taxon>
        <taxon>Balneolales</taxon>
        <taxon>Balneolaceae</taxon>
        <taxon>Fodinibius</taxon>
    </lineage>
</organism>
<dbReference type="EMBL" id="JAJNDC010000003">
    <property type="protein sequence ID" value="MCW9713686.1"/>
    <property type="molecule type" value="Genomic_DNA"/>
</dbReference>
<dbReference type="Proteomes" id="UP001207337">
    <property type="component" value="Unassembled WGS sequence"/>
</dbReference>
<evidence type="ECO:0000313" key="2">
    <source>
        <dbReference type="Proteomes" id="UP001207337"/>
    </source>
</evidence>
<gene>
    <name evidence="1" type="ORF">LQ318_12310</name>
</gene>
<name>A0ABT3Q0V7_9BACT</name>
<keyword evidence="2" id="KW-1185">Reference proteome</keyword>
<comment type="caution">
    <text evidence="1">The sequence shown here is derived from an EMBL/GenBank/DDBJ whole genome shotgun (WGS) entry which is preliminary data.</text>
</comment>
<sequence>MKRKCRDISINISNGKEITSIPGFDNEFTQRNTTFMTWNLMHMAHMLDQTGGIPAHGNKSAVRVEGRLPFRSSQS</sequence>
<proteinExistence type="predicted"/>
<accession>A0ABT3Q0V7</accession>